<keyword evidence="5 13" id="KW-0436">Ligase</keyword>
<dbReference type="InterPro" id="IPR032678">
    <property type="entry name" value="tRNA-synt_1_cat_dom"/>
</dbReference>
<dbReference type="PANTHER" id="PTHR10890">
    <property type="entry name" value="CYSTEINYL-TRNA SYNTHETASE"/>
    <property type="match status" value="1"/>
</dbReference>
<evidence type="ECO:0000256" key="5">
    <source>
        <dbReference type="ARBA" id="ARBA00022598"/>
    </source>
</evidence>
<feature type="domain" description="Cysteinyl-tRNA synthetase class Ia DALR" evidence="15">
    <location>
        <begin position="359"/>
        <end position="422"/>
    </location>
</feature>
<feature type="coiled-coil region" evidence="14">
    <location>
        <begin position="306"/>
        <end position="340"/>
    </location>
</feature>
<keyword evidence="11 13" id="KW-0030">Aminoacyl-tRNA synthetase</keyword>
<dbReference type="SUPFAM" id="SSF52374">
    <property type="entry name" value="Nucleotidylyl transferase"/>
    <property type="match status" value="1"/>
</dbReference>
<dbReference type="InterPro" id="IPR009080">
    <property type="entry name" value="tRNAsynth_Ia_anticodon-bd"/>
</dbReference>
<evidence type="ECO:0000256" key="8">
    <source>
        <dbReference type="ARBA" id="ARBA00022833"/>
    </source>
</evidence>
<dbReference type="Pfam" id="PF01406">
    <property type="entry name" value="tRNA-synt_1e"/>
    <property type="match status" value="1"/>
</dbReference>
<dbReference type="SMART" id="SM00840">
    <property type="entry name" value="DALR_2"/>
    <property type="match status" value="1"/>
</dbReference>
<feature type="binding site" evidence="13">
    <location>
        <position position="27"/>
    </location>
    <ligand>
        <name>Zn(2+)</name>
        <dbReference type="ChEBI" id="CHEBI:29105"/>
    </ligand>
</feature>
<dbReference type="InterPro" id="IPR015803">
    <property type="entry name" value="Cys-tRNA-ligase"/>
</dbReference>
<dbReference type="GO" id="GO:0005829">
    <property type="term" value="C:cytosol"/>
    <property type="evidence" value="ECO:0007669"/>
    <property type="project" value="TreeGrafter"/>
</dbReference>
<evidence type="ECO:0000256" key="9">
    <source>
        <dbReference type="ARBA" id="ARBA00022840"/>
    </source>
</evidence>
<dbReference type="HAMAP" id="MF_00041">
    <property type="entry name" value="Cys_tRNA_synth"/>
    <property type="match status" value="1"/>
</dbReference>
<comment type="subcellular location">
    <subcellularLocation>
        <location evidence="1 13">Cytoplasm</location>
    </subcellularLocation>
</comment>
<comment type="similarity">
    <text evidence="2 13">Belongs to the class-I aminoacyl-tRNA synthetase family.</text>
</comment>
<comment type="catalytic activity">
    <reaction evidence="12 13">
        <text>tRNA(Cys) + L-cysteine + ATP = L-cysteinyl-tRNA(Cys) + AMP + diphosphate</text>
        <dbReference type="Rhea" id="RHEA:17773"/>
        <dbReference type="Rhea" id="RHEA-COMP:9661"/>
        <dbReference type="Rhea" id="RHEA-COMP:9679"/>
        <dbReference type="ChEBI" id="CHEBI:30616"/>
        <dbReference type="ChEBI" id="CHEBI:33019"/>
        <dbReference type="ChEBI" id="CHEBI:35235"/>
        <dbReference type="ChEBI" id="CHEBI:78442"/>
        <dbReference type="ChEBI" id="CHEBI:78517"/>
        <dbReference type="ChEBI" id="CHEBI:456215"/>
        <dbReference type="EC" id="6.1.1.16"/>
    </reaction>
</comment>
<evidence type="ECO:0000256" key="2">
    <source>
        <dbReference type="ARBA" id="ARBA00005594"/>
    </source>
</evidence>
<dbReference type="CDD" id="cd00672">
    <property type="entry name" value="CysRS_core"/>
    <property type="match status" value="1"/>
</dbReference>
<evidence type="ECO:0000256" key="7">
    <source>
        <dbReference type="ARBA" id="ARBA00022741"/>
    </source>
</evidence>
<evidence type="ECO:0000256" key="13">
    <source>
        <dbReference type="HAMAP-Rule" id="MF_00041"/>
    </source>
</evidence>
<evidence type="ECO:0000256" key="6">
    <source>
        <dbReference type="ARBA" id="ARBA00022723"/>
    </source>
</evidence>
<dbReference type="FunFam" id="3.40.50.620:FF:000009">
    <property type="entry name" value="Cysteine--tRNA ligase"/>
    <property type="match status" value="1"/>
</dbReference>
<dbReference type="eggNOG" id="COG0215">
    <property type="taxonomic scope" value="Bacteria"/>
</dbReference>
<dbReference type="PANTHER" id="PTHR10890:SF3">
    <property type="entry name" value="CYSTEINE--TRNA LIGASE, CYTOPLASMIC"/>
    <property type="match status" value="1"/>
</dbReference>
<proteinExistence type="inferred from homology"/>
<dbReference type="OrthoDB" id="9815130at2"/>
<feature type="short sequence motif" description="'KMSKS' region" evidence="13">
    <location>
        <begin position="270"/>
        <end position="274"/>
    </location>
</feature>
<evidence type="ECO:0000313" key="17">
    <source>
        <dbReference type="Proteomes" id="UP000029579"/>
    </source>
</evidence>
<comment type="caution">
    <text evidence="16">The sequence shown here is derived from an EMBL/GenBank/DDBJ whole genome shotgun (WGS) entry which is preliminary data.</text>
</comment>
<dbReference type="InterPro" id="IPR014729">
    <property type="entry name" value="Rossmann-like_a/b/a_fold"/>
</dbReference>
<feature type="binding site" evidence="13">
    <location>
        <position position="238"/>
    </location>
    <ligand>
        <name>Zn(2+)</name>
        <dbReference type="ChEBI" id="CHEBI:29105"/>
    </ligand>
</feature>
<dbReference type="EMBL" id="JRMW01000037">
    <property type="protein sequence ID" value="KGF03649.1"/>
    <property type="molecule type" value="Genomic_DNA"/>
</dbReference>
<evidence type="ECO:0000256" key="14">
    <source>
        <dbReference type="SAM" id="Coils"/>
    </source>
</evidence>
<reference evidence="16 17" key="1">
    <citation type="submission" date="2014-07" db="EMBL/GenBank/DDBJ databases">
        <authorList>
            <person name="McCorrison J."/>
            <person name="Sanka R."/>
            <person name="Torralba M."/>
            <person name="Gillis M."/>
            <person name="Haft D.H."/>
            <person name="Methe B."/>
            <person name="Sutton G."/>
            <person name="Nelson K.E."/>
        </authorList>
    </citation>
    <scope>NUCLEOTIDE SEQUENCE [LARGE SCALE GENOMIC DNA]</scope>
    <source>
        <strain evidence="16 17">S7-1-13</strain>
    </source>
</reference>
<keyword evidence="4 13" id="KW-0963">Cytoplasm</keyword>
<evidence type="ECO:0000256" key="1">
    <source>
        <dbReference type="ARBA" id="ARBA00004496"/>
    </source>
</evidence>
<evidence type="ECO:0000256" key="10">
    <source>
        <dbReference type="ARBA" id="ARBA00022917"/>
    </source>
</evidence>
<sequence>MKIYNTLSRTKEVFKPIEENKIKMYVCGPTVYDYMHIGNARPLVIFDTFRRFMTYRGYDVTYVVNFTDVDDKIIKKSIEEGITTKEVTDRYIAQYVTDAKALNLDEEDTIHPRATEVMDDIINFVKGLIDKGMAYVSDGDVYFDVSKKTDYGKLSRKNLDDLVHGASQRLDDNDAGKKKNPADFTLWKATKLSGEVAWDSPWGKGRPGWHIECSTMNKKILGDTIDIHAGGEDLEFPHHENEIAQSEALNEVKFANYWMHNGMIQVNGSKMSKSVGNFFTLDDIKKEYDLMTIRFWLLTTSYRQPINFTKEIIDQAQASLDRLNNAYFKAEELLAKTSEKEISSAEKDLLQILVDKENEFVSVMEDDLNTADAITVLFDLAKFINTNLDGDSSKDFVEKTFETYSRLYDVLGLLAKKKESEVDEAFIEEKIAERNAAKKAKDFAKADKIRDDLKEMGIILKDTREGTKWEIG</sequence>
<dbReference type="GO" id="GO:0008270">
    <property type="term" value="F:zinc ion binding"/>
    <property type="evidence" value="ECO:0007669"/>
    <property type="project" value="UniProtKB-UniRule"/>
</dbReference>
<keyword evidence="6 13" id="KW-0479">Metal-binding</keyword>
<protein>
    <recommendedName>
        <fullName evidence="13">Cysteine--tRNA ligase</fullName>
        <ecNumber evidence="13">6.1.1.16</ecNumber>
    </recommendedName>
    <alternativeName>
        <fullName evidence="13">Cysteinyl-tRNA synthetase</fullName>
        <shortName evidence="13">CysRS</shortName>
    </alternativeName>
</protein>
<dbReference type="PRINTS" id="PR00983">
    <property type="entry name" value="TRNASYNTHCYS"/>
</dbReference>
<dbReference type="InterPro" id="IPR024909">
    <property type="entry name" value="Cys-tRNA/MSH_ligase"/>
</dbReference>
<dbReference type="NCBIfam" id="TIGR00435">
    <property type="entry name" value="cysS"/>
    <property type="match status" value="1"/>
</dbReference>
<feature type="binding site" evidence="13">
    <location>
        <position position="242"/>
    </location>
    <ligand>
        <name>Zn(2+)</name>
        <dbReference type="ChEBI" id="CHEBI:29105"/>
    </ligand>
</feature>
<comment type="subunit">
    <text evidence="3 13">Monomer.</text>
</comment>
<dbReference type="GO" id="GO:0004817">
    <property type="term" value="F:cysteine-tRNA ligase activity"/>
    <property type="evidence" value="ECO:0007669"/>
    <property type="project" value="UniProtKB-UniRule"/>
</dbReference>
<dbReference type="AlphaFoldDB" id="A0A095Z577"/>
<feature type="binding site" evidence="13">
    <location>
        <position position="273"/>
    </location>
    <ligand>
        <name>ATP</name>
        <dbReference type="ChEBI" id="CHEBI:30616"/>
    </ligand>
</feature>
<keyword evidence="10 13" id="KW-0648">Protein biosynthesis</keyword>
<dbReference type="Proteomes" id="UP000029579">
    <property type="component" value="Unassembled WGS sequence"/>
</dbReference>
<evidence type="ECO:0000256" key="11">
    <source>
        <dbReference type="ARBA" id="ARBA00023146"/>
    </source>
</evidence>
<dbReference type="RefSeq" id="WP_037328062.1">
    <property type="nucleotide sequence ID" value="NZ_JRMW01000037.1"/>
</dbReference>
<evidence type="ECO:0000259" key="15">
    <source>
        <dbReference type="SMART" id="SM00840"/>
    </source>
</evidence>
<evidence type="ECO:0000313" key="16">
    <source>
        <dbReference type="EMBL" id="KGF03649.1"/>
    </source>
</evidence>
<keyword evidence="7 13" id="KW-0547">Nucleotide-binding</keyword>
<name>A0A095Z577_9FIRM</name>
<dbReference type="Pfam" id="PF09190">
    <property type="entry name" value="DALR_2"/>
    <property type="match status" value="1"/>
</dbReference>
<dbReference type="GO" id="GO:0006423">
    <property type="term" value="P:cysteinyl-tRNA aminoacylation"/>
    <property type="evidence" value="ECO:0007669"/>
    <property type="project" value="UniProtKB-UniRule"/>
</dbReference>
<evidence type="ECO:0000256" key="4">
    <source>
        <dbReference type="ARBA" id="ARBA00022490"/>
    </source>
</evidence>
<keyword evidence="8 13" id="KW-0862">Zinc</keyword>
<feature type="short sequence motif" description="'HIGH' region" evidence="13">
    <location>
        <begin position="29"/>
        <end position="39"/>
    </location>
</feature>
<feature type="binding site" evidence="13">
    <location>
        <position position="213"/>
    </location>
    <ligand>
        <name>Zn(2+)</name>
        <dbReference type="ChEBI" id="CHEBI:29105"/>
    </ligand>
</feature>
<keyword evidence="9 13" id="KW-0067">ATP-binding</keyword>
<dbReference type="GO" id="GO:0005524">
    <property type="term" value="F:ATP binding"/>
    <property type="evidence" value="ECO:0007669"/>
    <property type="project" value="UniProtKB-UniRule"/>
</dbReference>
<dbReference type="InterPro" id="IPR015273">
    <property type="entry name" value="Cys-tRNA-synt_Ia_DALR"/>
</dbReference>
<dbReference type="SUPFAM" id="SSF47323">
    <property type="entry name" value="Anticodon-binding domain of a subclass of class I aminoacyl-tRNA synthetases"/>
    <property type="match status" value="1"/>
</dbReference>
<dbReference type="Gene3D" id="1.20.120.1910">
    <property type="entry name" value="Cysteine-tRNA ligase, C-terminal anti-codon recognition domain"/>
    <property type="match status" value="1"/>
</dbReference>
<keyword evidence="14" id="KW-0175">Coiled coil</keyword>
<comment type="cofactor">
    <cofactor evidence="13">
        <name>Zn(2+)</name>
        <dbReference type="ChEBI" id="CHEBI:29105"/>
    </cofactor>
    <text evidence="13">Binds 1 zinc ion per subunit.</text>
</comment>
<dbReference type="Gene3D" id="3.40.50.620">
    <property type="entry name" value="HUPs"/>
    <property type="match status" value="1"/>
</dbReference>
<dbReference type="EC" id="6.1.1.16" evidence="13"/>
<evidence type="ECO:0000256" key="3">
    <source>
        <dbReference type="ARBA" id="ARBA00011245"/>
    </source>
</evidence>
<gene>
    <name evidence="13" type="primary">cysS</name>
    <name evidence="16" type="ORF">HMPREF1630_06255</name>
</gene>
<evidence type="ECO:0000256" key="12">
    <source>
        <dbReference type="ARBA" id="ARBA00047398"/>
    </source>
</evidence>
<organism evidence="16 17">
    <name type="scientific">Anaerococcus lactolyticus S7-1-13</name>
    <dbReference type="NCBI Taxonomy" id="1284686"/>
    <lineage>
        <taxon>Bacteria</taxon>
        <taxon>Bacillati</taxon>
        <taxon>Bacillota</taxon>
        <taxon>Tissierellia</taxon>
        <taxon>Tissierellales</taxon>
        <taxon>Peptoniphilaceae</taxon>
        <taxon>Anaerococcus</taxon>
    </lineage>
</organism>
<accession>A0A095Z577</accession>